<organism evidence="1 2">
    <name type="scientific">Colletotrichum asianum</name>
    <dbReference type="NCBI Taxonomy" id="702518"/>
    <lineage>
        <taxon>Eukaryota</taxon>
        <taxon>Fungi</taxon>
        <taxon>Dikarya</taxon>
        <taxon>Ascomycota</taxon>
        <taxon>Pezizomycotina</taxon>
        <taxon>Sordariomycetes</taxon>
        <taxon>Hypocreomycetidae</taxon>
        <taxon>Glomerellales</taxon>
        <taxon>Glomerellaceae</taxon>
        <taxon>Colletotrichum</taxon>
        <taxon>Colletotrichum gloeosporioides species complex</taxon>
    </lineage>
</organism>
<keyword evidence="2" id="KW-1185">Reference proteome</keyword>
<dbReference type="PANTHER" id="PTHR40780:SF3">
    <property type="entry name" value="DUF3669 DOMAIN-CONTAINING PROTEIN"/>
    <property type="match status" value="1"/>
</dbReference>
<sequence>MGNSITSLYRSIWTQPRPHISVRISASSDQLNMTEGIPLTFFIELTLHHSQPITWRSGGIFDASTVFRDNGLTFRDTSTGQLVPRSWICILTEPDDGKVTEKNKGGWTTLYPGKPHVLEPKFEGTLGPQYWPPPQWTGETEEECRNRPHIVTWRDVRDFKDGETYEVGISDRARIGHYWNGTKDDFLSGRREQSEETGRSGPIEYKIEETISFTTSTASAHPRVATTITTFRVNVPLSHGLLHHTNISAWSQILPRLPAVYAASNALVSEKIHPFPFRVRKLLLEQLTACEDPQKVAQGHMNTHCLIRAYLGKRKNNRVEEDARPAHLKKLRSFSLRNFPLCVDQMEDLVLNVEGYARAMADTLAFMHWTAKVDANDVEFVLWQRRSDKTEQVSTAVHWGKGFRVRGTGAACDVGAGFPLLSNSPSDQRLWAVFREHFLKTSEGLLEGESDGVKKLPVMLMDMIEDTMGKSLRGGLVSEDRIEGQK</sequence>
<evidence type="ECO:0000313" key="2">
    <source>
        <dbReference type="Proteomes" id="UP000434172"/>
    </source>
</evidence>
<name>A0A8H3ZN02_9PEZI</name>
<dbReference type="Proteomes" id="UP000434172">
    <property type="component" value="Unassembled WGS sequence"/>
</dbReference>
<dbReference type="AlphaFoldDB" id="A0A8H3ZN02"/>
<dbReference type="EMBL" id="WOWK01000091">
    <property type="protein sequence ID" value="KAF0319751.1"/>
    <property type="molecule type" value="Genomic_DNA"/>
</dbReference>
<protein>
    <recommendedName>
        <fullName evidence="3">DUF3669 domain-containing protein</fullName>
    </recommendedName>
</protein>
<gene>
    <name evidence="1" type="ORF">GQ607_013002</name>
</gene>
<evidence type="ECO:0000313" key="1">
    <source>
        <dbReference type="EMBL" id="KAF0319751.1"/>
    </source>
</evidence>
<evidence type="ECO:0008006" key="3">
    <source>
        <dbReference type="Google" id="ProtNLM"/>
    </source>
</evidence>
<proteinExistence type="predicted"/>
<comment type="caution">
    <text evidence="1">The sequence shown here is derived from an EMBL/GenBank/DDBJ whole genome shotgun (WGS) entry which is preliminary data.</text>
</comment>
<dbReference type="OrthoDB" id="4816597at2759"/>
<dbReference type="PANTHER" id="PTHR40780">
    <property type="entry name" value="DUF3669 DOMAIN-CONTAINING PROTEIN"/>
    <property type="match status" value="1"/>
</dbReference>
<reference evidence="1 2" key="1">
    <citation type="submission" date="2019-12" db="EMBL/GenBank/DDBJ databases">
        <title>A genome sequence resource for the geographically widespread anthracnose pathogen Colletotrichum asianum.</title>
        <authorList>
            <person name="Meng Y."/>
        </authorList>
    </citation>
    <scope>NUCLEOTIDE SEQUENCE [LARGE SCALE GENOMIC DNA]</scope>
    <source>
        <strain evidence="1 2">ICMP 18580</strain>
    </source>
</reference>
<accession>A0A8H3ZN02</accession>